<evidence type="ECO:0000313" key="8">
    <source>
        <dbReference type="Proteomes" id="UP000183257"/>
    </source>
</evidence>
<accession>A0A1K1QTV5</accession>
<proteinExistence type="predicted"/>
<reference evidence="8" key="1">
    <citation type="submission" date="2016-11" db="EMBL/GenBank/DDBJ databases">
        <authorList>
            <person name="Varghese N."/>
            <person name="Submissions S."/>
        </authorList>
    </citation>
    <scope>NUCLEOTIDE SEQUENCE [LARGE SCALE GENOMIC DNA]</scope>
    <source>
        <strain evidence="8">DSM 24786</strain>
    </source>
</reference>
<dbReference type="InterPro" id="IPR029044">
    <property type="entry name" value="Nucleotide-diphossugar_trans"/>
</dbReference>
<name>A0A1K1QTV5_9FLAO</name>
<keyword evidence="2" id="KW-1003">Cell membrane</keyword>
<sequence>MKQNKLSIIIPVYNEEATIAKLITAIKQRSTFKQIAEIIVVDGGSIDNTIAIASTLNVTVISSDKGRAKQMNAGAKAAKGDILYFLHADTIPPYQFDCKILKTTTKDKAAGSFRMQFDSKSFFLKFFAWFTRINHKVCRGGDQSLFITKDLFFNLNGFNEEYIIYEDGELIERLYKSTKFAIIQDKVTTSARKYQQKGMITLQYHFGVIHLKKTLGKSPEELHNYYKKNIAS</sequence>
<organism evidence="7 8">
    <name type="scientific">Cellulophaga fucicola</name>
    <dbReference type="NCBI Taxonomy" id="76595"/>
    <lineage>
        <taxon>Bacteria</taxon>
        <taxon>Pseudomonadati</taxon>
        <taxon>Bacteroidota</taxon>
        <taxon>Flavobacteriia</taxon>
        <taxon>Flavobacteriales</taxon>
        <taxon>Flavobacteriaceae</taxon>
        <taxon>Cellulophaga</taxon>
    </lineage>
</organism>
<dbReference type="EMBL" id="FPIY01000005">
    <property type="protein sequence ID" value="SFW63304.1"/>
    <property type="molecule type" value="Genomic_DNA"/>
</dbReference>
<dbReference type="NCBIfam" id="TIGR04283">
    <property type="entry name" value="glyco_like_mftF"/>
    <property type="match status" value="1"/>
</dbReference>
<dbReference type="PANTHER" id="PTHR43646">
    <property type="entry name" value="GLYCOSYLTRANSFERASE"/>
    <property type="match status" value="1"/>
</dbReference>
<evidence type="ECO:0000256" key="1">
    <source>
        <dbReference type="ARBA" id="ARBA00004236"/>
    </source>
</evidence>
<evidence type="ECO:0000313" key="7">
    <source>
        <dbReference type="EMBL" id="SFW63304.1"/>
    </source>
</evidence>
<dbReference type="AlphaFoldDB" id="A0A1K1QTV5"/>
<evidence type="ECO:0000256" key="2">
    <source>
        <dbReference type="ARBA" id="ARBA00022475"/>
    </source>
</evidence>
<protein>
    <submittedName>
        <fullName evidence="7">Transferase 2, rSAM/selenodomain-associated</fullName>
    </submittedName>
</protein>
<dbReference type="Pfam" id="PF00535">
    <property type="entry name" value="Glycos_transf_2"/>
    <property type="match status" value="1"/>
</dbReference>
<dbReference type="GO" id="GO:0005886">
    <property type="term" value="C:plasma membrane"/>
    <property type="evidence" value="ECO:0007669"/>
    <property type="project" value="UniProtKB-SubCell"/>
</dbReference>
<keyword evidence="4 7" id="KW-0808">Transferase</keyword>
<keyword evidence="8" id="KW-1185">Reference proteome</keyword>
<dbReference type="Gene3D" id="3.90.550.10">
    <property type="entry name" value="Spore Coat Polysaccharide Biosynthesis Protein SpsA, Chain A"/>
    <property type="match status" value="1"/>
</dbReference>
<keyword evidence="3" id="KW-0328">Glycosyltransferase</keyword>
<dbReference type="GO" id="GO:0016757">
    <property type="term" value="F:glycosyltransferase activity"/>
    <property type="evidence" value="ECO:0007669"/>
    <property type="project" value="UniProtKB-KW"/>
</dbReference>
<dbReference type="InterPro" id="IPR001173">
    <property type="entry name" value="Glyco_trans_2-like"/>
</dbReference>
<comment type="subcellular location">
    <subcellularLocation>
        <location evidence="1">Cell membrane</location>
    </subcellularLocation>
</comment>
<dbReference type="SUPFAM" id="SSF53448">
    <property type="entry name" value="Nucleotide-diphospho-sugar transferases"/>
    <property type="match status" value="1"/>
</dbReference>
<dbReference type="Proteomes" id="UP000183257">
    <property type="component" value="Unassembled WGS sequence"/>
</dbReference>
<gene>
    <name evidence="7" type="ORF">SAMN05660313_02951</name>
</gene>
<dbReference type="OrthoDB" id="9810303at2"/>
<evidence type="ECO:0000256" key="5">
    <source>
        <dbReference type="ARBA" id="ARBA00023136"/>
    </source>
</evidence>
<dbReference type="STRING" id="76595.SAMN05660313_02951"/>
<dbReference type="PANTHER" id="PTHR43646:SF2">
    <property type="entry name" value="GLYCOSYLTRANSFERASE 2-LIKE DOMAIN-CONTAINING PROTEIN"/>
    <property type="match status" value="1"/>
</dbReference>
<feature type="domain" description="Glycosyltransferase 2-like" evidence="6">
    <location>
        <begin position="7"/>
        <end position="118"/>
    </location>
</feature>
<keyword evidence="5" id="KW-0472">Membrane</keyword>
<evidence type="ECO:0000259" key="6">
    <source>
        <dbReference type="Pfam" id="PF00535"/>
    </source>
</evidence>
<dbReference type="InterPro" id="IPR026461">
    <property type="entry name" value="Trfase_2_rSAM/seldom_assoc"/>
</dbReference>
<dbReference type="CDD" id="cd02522">
    <property type="entry name" value="GT_2_like_a"/>
    <property type="match status" value="1"/>
</dbReference>
<evidence type="ECO:0000256" key="3">
    <source>
        <dbReference type="ARBA" id="ARBA00022676"/>
    </source>
</evidence>
<dbReference type="RefSeq" id="WP_072304580.1">
    <property type="nucleotide sequence ID" value="NZ_FPIY01000005.1"/>
</dbReference>
<evidence type="ECO:0000256" key="4">
    <source>
        <dbReference type="ARBA" id="ARBA00022679"/>
    </source>
</evidence>